<comment type="function">
    <text evidence="4">Also displays a weak uracil phosphoribosyltransferase activity which is not physiologically significant.</text>
</comment>
<keyword evidence="7" id="KW-1185">Reference proteome</keyword>
<evidence type="ECO:0000313" key="6">
    <source>
        <dbReference type="EMBL" id="BDQ33769.1"/>
    </source>
</evidence>
<evidence type="ECO:0000256" key="4">
    <source>
        <dbReference type="HAMAP-Rule" id="MF_01219"/>
    </source>
</evidence>
<evidence type="ECO:0000256" key="3">
    <source>
        <dbReference type="ARBA" id="ARBA00023163"/>
    </source>
</evidence>
<dbReference type="InterPro" id="IPR050137">
    <property type="entry name" value="PyrR_bifunctional"/>
</dbReference>
<evidence type="ECO:0000256" key="2">
    <source>
        <dbReference type="ARBA" id="ARBA00023015"/>
    </source>
</evidence>
<dbReference type="PANTHER" id="PTHR11608">
    <property type="entry name" value="BIFUNCTIONAL PROTEIN PYRR"/>
    <property type="match status" value="1"/>
</dbReference>
<dbReference type="InterPro" id="IPR029057">
    <property type="entry name" value="PRTase-like"/>
</dbReference>
<sequence length="180" mass="20390">MKECGTILTGKEMSRTLERLAFEVYERRGDDESIAILGIQRRGADLAERLKKLLDERLGTKVPLGKLDINLYRDDWTTNLELAPVINCSEIGFEVEGRSIVLVDDVLYSGRTIRAALEAILDYGRPKRVELLVLVDRGHRELPIQADYVGKRIDTLGDEHINVLVAERDDEDKVCLVRGE</sequence>
<dbReference type="CDD" id="cd06223">
    <property type="entry name" value="PRTases_typeI"/>
    <property type="match status" value="1"/>
</dbReference>
<dbReference type="SUPFAM" id="SSF53271">
    <property type="entry name" value="PRTase-like"/>
    <property type="match status" value="1"/>
</dbReference>
<keyword evidence="2 4" id="KW-0805">Transcription regulation</keyword>
<dbReference type="EMBL" id="AP026708">
    <property type="protein sequence ID" value="BDQ33769.1"/>
    <property type="molecule type" value="Genomic_DNA"/>
</dbReference>
<dbReference type="InterPro" id="IPR000836">
    <property type="entry name" value="PRTase_dom"/>
</dbReference>
<gene>
    <name evidence="4 6" type="primary">pyrR</name>
    <name evidence="6" type="ORF">JCM14722_13110</name>
</gene>
<comment type="similarity">
    <text evidence="1 4">Belongs to the purine/pyrimidine phosphoribosyltransferase family. PyrR subfamily.</text>
</comment>
<protein>
    <recommendedName>
        <fullName evidence="4">Bifunctional protein PyrR</fullName>
    </recommendedName>
    <domain>
        <recommendedName>
            <fullName evidence="4">Pyrimidine operon regulatory protein</fullName>
        </recommendedName>
    </domain>
    <domain>
        <recommendedName>
            <fullName evidence="4">Uracil phosphoribosyltransferase</fullName>
            <shortName evidence="4">UPRTase</shortName>
            <ecNumber evidence="4">2.4.2.9</ecNumber>
        </recommendedName>
    </domain>
</protein>
<dbReference type="NCBIfam" id="NF003545">
    <property type="entry name" value="PRK05205.1-1"/>
    <property type="match status" value="1"/>
</dbReference>
<evidence type="ECO:0000313" key="7">
    <source>
        <dbReference type="Proteomes" id="UP001061361"/>
    </source>
</evidence>
<keyword evidence="3 4" id="KW-0804">Transcription</keyword>
<keyword evidence="4" id="KW-0808">Transferase</keyword>
<reference evidence="6" key="1">
    <citation type="submission" date="2022-08" db="EMBL/GenBank/DDBJ databases">
        <title>Genome Sequence of the sulphate-reducing bacterium, Pseudodesulfovibrio portus JCM14722.</title>
        <authorList>
            <person name="Kondo R."/>
            <person name="Kataoka T."/>
        </authorList>
    </citation>
    <scope>NUCLEOTIDE SEQUENCE</scope>
    <source>
        <strain evidence="6">JCM 14722</strain>
    </source>
</reference>
<dbReference type="NCBIfam" id="NF003549">
    <property type="entry name" value="PRK05205.1-5"/>
    <property type="match status" value="1"/>
</dbReference>
<dbReference type="EC" id="2.4.2.9" evidence="4"/>
<dbReference type="Pfam" id="PF00156">
    <property type="entry name" value="Pribosyltran"/>
    <property type="match status" value="1"/>
</dbReference>
<dbReference type="Gene3D" id="3.40.50.2020">
    <property type="match status" value="1"/>
</dbReference>
<organism evidence="6 7">
    <name type="scientific">Pseudodesulfovibrio portus</name>
    <dbReference type="NCBI Taxonomy" id="231439"/>
    <lineage>
        <taxon>Bacteria</taxon>
        <taxon>Pseudomonadati</taxon>
        <taxon>Thermodesulfobacteriota</taxon>
        <taxon>Desulfovibrionia</taxon>
        <taxon>Desulfovibrionales</taxon>
        <taxon>Desulfovibrionaceae</taxon>
    </lineage>
</organism>
<feature type="short sequence motif" description="PRPP-binding" evidence="4">
    <location>
        <begin position="100"/>
        <end position="112"/>
    </location>
</feature>
<dbReference type="HAMAP" id="MF_01219">
    <property type="entry name" value="PyrR"/>
    <property type="match status" value="1"/>
</dbReference>
<dbReference type="RefSeq" id="WP_264983825.1">
    <property type="nucleotide sequence ID" value="NZ_AP026708.1"/>
</dbReference>
<keyword evidence="4" id="KW-0328">Glycosyltransferase</keyword>
<dbReference type="InterPro" id="IPR023050">
    <property type="entry name" value="PyrR"/>
</dbReference>
<accession>A0ABN6RRV4</accession>
<evidence type="ECO:0000256" key="1">
    <source>
        <dbReference type="ARBA" id="ARBA00005565"/>
    </source>
</evidence>
<feature type="domain" description="Phosphoribosyltransferase" evidence="5">
    <location>
        <begin position="6"/>
        <end position="154"/>
    </location>
</feature>
<comment type="catalytic activity">
    <reaction evidence="4">
        <text>UMP + diphosphate = 5-phospho-alpha-D-ribose 1-diphosphate + uracil</text>
        <dbReference type="Rhea" id="RHEA:13017"/>
        <dbReference type="ChEBI" id="CHEBI:17568"/>
        <dbReference type="ChEBI" id="CHEBI:33019"/>
        <dbReference type="ChEBI" id="CHEBI:57865"/>
        <dbReference type="ChEBI" id="CHEBI:58017"/>
        <dbReference type="EC" id="2.4.2.9"/>
    </reaction>
</comment>
<proteinExistence type="inferred from homology"/>
<comment type="function">
    <text evidence="4">Regulates the transcription of the pyrimidine nucleotide (pyr) operon in response to exogenous pyrimidines.</text>
</comment>
<dbReference type="Proteomes" id="UP001061361">
    <property type="component" value="Chromosome"/>
</dbReference>
<evidence type="ECO:0000259" key="5">
    <source>
        <dbReference type="Pfam" id="PF00156"/>
    </source>
</evidence>
<name>A0ABN6RRV4_9BACT</name>
<dbReference type="PANTHER" id="PTHR11608:SF0">
    <property type="entry name" value="BIFUNCTIONAL PROTEIN PYRR"/>
    <property type="match status" value="1"/>
</dbReference>